<gene>
    <name evidence="9" type="primary">katG</name>
    <name evidence="12" type="ORF">CMQ_8154</name>
</gene>
<keyword evidence="6 9" id="KW-0376">Hydrogen peroxide</keyword>
<comment type="caution">
    <text evidence="9">Lacks conserved residue(s) required for the propagation of feature annotation.</text>
</comment>
<comment type="subunit">
    <text evidence="9">Homodimer; disulfide-linked.</text>
</comment>
<keyword evidence="1 9" id="KW-0575">Peroxidase</keyword>
<protein>
    <recommendedName>
        <fullName evidence="9 10">Catalase-peroxidase</fullName>
        <shortName evidence="9">CP</shortName>
        <ecNumber evidence="9 10">1.11.1.21</ecNumber>
    </recommendedName>
    <alternativeName>
        <fullName evidence="9">Peroxidase/catalase</fullName>
    </alternativeName>
</protein>
<dbReference type="Proteomes" id="UP000007796">
    <property type="component" value="Unassembled WGS sequence"/>
</dbReference>
<keyword evidence="4 9" id="KW-0560">Oxidoreductase</keyword>
<dbReference type="FunFam" id="1.10.520.10:FF:000002">
    <property type="entry name" value="Catalase-peroxidase"/>
    <property type="match status" value="1"/>
</dbReference>
<name>F0XL63_GROCL</name>
<proteinExistence type="inferred from homology"/>
<evidence type="ECO:0000256" key="3">
    <source>
        <dbReference type="ARBA" id="ARBA00022723"/>
    </source>
</evidence>
<dbReference type="GO" id="GO:0004096">
    <property type="term" value="F:catalase activity"/>
    <property type="evidence" value="ECO:0007669"/>
    <property type="project" value="UniProtKB-UniRule"/>
</dbReference>
<comment type="subcellular location">
    <subcellularLocation>
        <location evidence="9">Secreted</location>
    </subcellularLocation>
</comment>
<feature type="domain" description="Plant heme peroxidase family profile" evidence="11">
    <location>
        <begin position="177"/>
        <end position="463"/>
    </location>
</feature>
<dbReference type="eggNOG" id="ENOG502QTDY">
    <property type="taxonomic scope" value="Eukaryota"/>
</dbReference>
<dbReference type="NCBIfam" id="TIGR00198">
    <property type="entry name" value="cat_per_HPI"/>
    <property type="match status" value="1"/>
</dbReference>
<dbReference type="EMBL" id="GL629788">
    <property type="protein sequence ID" value="EFX01688.1"/>
    <property type="molecule type" value="Genomic_DNA"/>
</dbReference>
<dbReference type="PRINTS" id="PR00460">
    <property type="entry name" value="BPEROXIDASE"/>
</dbReference>
<dbReference type="Pfam" id="PF00141">
    <property type="entry name" value="peroxidase"/>
    <property type="match status" value="2"/>
</dbReference>
<dbReference type="GO" id="GO:0020037">
    <property type="term" value="F:heme binding"/>
    <property type="evidence" value="ECO:0007669"/>
    <property type="project" value="InterPro"/>
</dbReference>
<evidence type="ECO:0000256" key="6">
    <source>
        <dbReference type="ARBA" id="ARBA00023324"/>
    </source>
</evidence>
<keyword evidence="9 10" id="KW-0732">Signal</keyword>
<dbReference type="Gene3D" id="1.10.520.10">
    <property type="match status" value="2"/>
</dbReference>
<comment type="catalytic activity">
    <reaction evidence="8 9 10">
        <text>H2O2 + AH2 = A + 2 H2O</text>
        <dbReference type="Rhea" id="RHEA:30275"/>
        <dbReference type="ChEBI" id="CHEBI:13193"/>
        <dbReference type="ChEBI" id="CHEBI:15377"/>
        <dbReference type="ChEBI" id="CHEBI:16240"/>
        <dbReference type="ChEBI" id="CHEBI:17499"/>
        <dbReference type="EC" id="1.11.1.21"/>
    </reaction>
</comment>
<comment type="function">
    <text evidence="9">Bifunctional enzyme with both catalase and broad-spectrum peroxidase activity. Confers resistance to H(2)O(2) in hyphae. May play an antioxidative role in fungal defense against the host-produced H(2)O(2) (oxidative burst) at the early stage of plant infection.</text>
</comment>
<dbReference type="InterPro" id="IPR010255">
    <property type="entry name" value="Haem_peroxidase_sf"/>
</dbReference>
<evidence type="ECO:0000256" key="5">
    <source>
        <dbReference type="ARBA" id="ARBA00023004"/>
    </source>
</evidence>
<organism evidence="13">
    <name type="scientific">Grosmannia clavigera (strain kw1407 / UAMH 11150)</name>
    <name type="common">Blue stain fungus</name>
    <name type="synonym">Graphiocladiella clavigera</name>
    <dbReference type="NCBI Taxonomy" id="655863"/>
    <lineage>
        <taxon>Eukaryota</taxon>
        <taxon>Fungi</taxon>
        <taxon>Dikarya</taxon>
        <taxon>Ascomycota</taxon>
        <taxon>Pezizomycotina</taxon>
        <taxon>Sordariomycetes</taxon>
        <taxon>Sordariomycetidae</taxon>
        <taxon>Ophiostomatales</taxon>
        <taxon>Ophiostomataceae</taxon>
        <taxon>Leptographium</taxon>
    </lineage>
</organism>
<dbReference type="InParanoid" id="F0XL63"/>
<keyword evidence="5 9" id="KW-0408">Iron</keyword>
<dbReference type="AlphaFoldDB" id="F0XL63"/>
<dbReference type="PANTHER" id="PTHR30555">
    <property type="entry name" value="HYDROPEROXIDASE I, BIFUNCTIONAL CATALASE-PEROXIDASE"/>
    <property type="match status" value="1"/>
</dbReference>
<evidence type="ECO:0000259" key="11">
    <source>
        <dbReference type="PROSITE" id="PS50873"/>
    </source>
</evidence>
<dbReference type="GO" id="GO:0042744">
    <property type="term" value="P:hydrogen peroxide catabolic process"/>
    <property type="evidence" value="ECO:0007669"/>
    <property type="project" value="UniProtKB-KW"/>
</dbReference>
<dbReference type="GO" id="GO:0070301">
    <property type="term" value="P:cellular response to hydrogen peroxide"/>
    <property type="evidence" value="ECO:0007669"/>
    <property type="project" value="TreeGrafter"/>
</dbReference>
<feature type="active site" description="Proton acceptor" evidence="9">
    <location>
        <position position="144"/>
    </location>
</feature>
<comment type="PTM">
    <text evidence="9">Formation of the three residue Trp-Tyr-Met cross-link is important for the catalase, but not the peroxidase activity of the enzyme.</text>
</comment>
<feature type="signal peptide" evidence="9 10">
    <location>
        <begin position="1"/>
        <end position="23"/>
    </location>
</feature>
<dbReference type="GO" id="GO:0046872">
    <property type="term" value="F:metal ion binding"/>
    <property type="evidence" value="ECO:0007669"/>
    <property type="project" value="UniProtKB-KW"/>
</dbReference>
<dbReference type="PANTHER" id="PTHR30555:SF0">
    <property type="entry name" value="CATALASE-PEROXIDASE"/>
    <property type="match status" value="1"/>
</dbReference>
<dbReference type="FunFam" id="1.10.420.10:FF:000004">
    <property type="entry name" value="Catalase-peroxidase"/>
    <property type="match status" value="1"/>
</dbReference>
<comment type="similarity">
    <text evidence="9 10">Belongs to the peroxidase family. Peroxidase/catalase subfamily.</text>
</comment>
<feature type="chain" id="PRO_5006991354" description="Catalase-peroxidase" evidence="9 10">
    <location>
        <begin position="24"/>
        <end position="801"/>
    </location>
</feature>
<evidence type="ECO:0000256" key="9">
    <source>
        <dbReference type="HAMAP-Rule" id="MF_03108"/>
    </source>
</evidence>
<dbReference type="PRINTS" id="PR00458">
    <property type="entry name" value="PEROXIDASE"/>
</dbReference>
<dbReference type="CDD" id="cd08200">
    <property type="entry name" value="catalase_peroxidase_2"/>
    <property type="match status" value="1"/>
</dbReference>
<dbReference type="NCBIfam" id="NF011635">
    <property type="entry name" value="PRK15061.1"/>
    <property type="match status" value="1"/>
</dbReference>
<keyword evidence="9" id="KW-0964">Secreted</keyword>
<feature type="binding site" description="axial binding residue" evidence="9">
    <location>
        <position position="319"/>
    </location>
    <ligand>
        <name>heme</name>
        <dbReference type="ChEBI" id="CHEBI:30413"/>
    </ligand>
    <ligandPart>
        <name>Fe</name>
        <dbReference type="ChEBI" id="CHEBI:18248"/>
    </ligandPart>
</feature>
<dbReference type="STRING" id="655863.F0XL63"/>
<dbReference type="SUPFAM" id="SSF48113">
    <property type="entry name" value="Heme-dependent peroxidases"/>
    <property type="match status" value="2"/>
</dbReference>
<evidence type="ECO:0000313" key="13">
    <source>
        <dbReference type="Proteomes" id="UP000007796"/>
    </source>
</evidence>
<keyword evidence="13" id="KW-1185">Reference proteome</keyword>
<dbReference type="PeroxiBase" id="8363">
    <property type="entry name" value="GclCP02"/>
</dbReference>
<dbReference type="HAMAP" id="MF_01961">
    <property type="entry name" value="Catal_peroxid"/>
    <property type="match status" value="1"/>
</dbReference>
<dbReference type="GO" id="GO:0005576">
    <property type="term" value="C:extracellular region"/>
    <property type="evidence" value="ECO:0007669"/>
    <property type="project" value="UniProtKB-SubCell"/>
</dbReference>
<dbReference type="InterPro" id="IPR000763">
    <property type="entry name" value="Catalase_peroxidase"/>
</dbReference>
<evidence type="ECO:0000256" key="4">
    <source>
        <dbReference type="ARBA" id="ARBA00023002"/>
    </source>
</evidence>
<comment type="cofactor">
    <cofactor evidence="9">
        <name>heme b</name>
        <dbReference type="ChEBI" id="CHEBI:60344"/>
    </cofactor>
    <text evidence="9">Binds 1 heme b (iron(II)-protoporphyrin IX) group per monomer.</text>
</comment>
<dbReference type="InterPro" id="IPR019794">
    <property type="entry name" value="Peroxidases_AS"/>
</dbReference>
<evidence type="ECO:0000256" key="1">
    <source>
        <dbReference type="ARBA" id="ARBA00022559"/>
    </source>
</evidence>
<comment type="catalytic activity">
    <reaction evidence="7 9 10">
        <text>2 H2O2 = O2 + 2 H2O</text>
        <dbReference type="Rhea" id="RHEA:20309"/>
        <dbReference type="ChEBI" id="CHEBI:15377"/>
        <dbReference type="ChEBI" id="CHEBI:15379"/>
        <dbReference type="ChEBI" id="CHEBI:16240"/>
        <dbReference type="EC" id="1.11.1.21"/>
    </reaction>
</comment>
<reference evidence="12 13" key="1">
    <citation type="journal article" date="2011" name="Proc. Natl. Acad. Sci. U.S.A.">
        <title>Genome and transcriptome analyses of the mountain pine beetle-fungal symbiont Grosmannia clavigera, a lodgepole pine pathogen.</title>
        <authorList>
            <person name="DiGuistini S."/>
            <person name="Wang Y."/>
            <person name="Liao N.Y."/>
            <person name="Taylor G."/>
            <person name="Tanguay P."/>
            <person name="Feau N."/>
            <person name="Henrissat B."/>
            <person name="Chan S.K."/>
            <person name="Hesse-Orce U."/>
            <person name="Alamouti S.M."/>
            <person name="Tsui C.K.M."/>
            <person name="Docking R.T."/>
            <person name="Levasseur A."/>
            <person name="Haridas S."/>
            <person name="Robertson G."/>
            <person name="Birol I."/>
            <person name="Holt R.A."/>
            <person name="Marra M.A."/>
            <person name="Hamelin R.C."/>
            <person name="Hirst M."/>
            <person name="Jones S.J.M."/>
            <person name="Bohlmann J."/>
            <person name="Breuil C."/>
        </authorList>
    </citation>
    <scope>NUCLEOTIDE SEQUENCE [LARGE SCALE GENOMIC DNA]</scope>
    <source>
        <strain evidence="13">kw1407 / UAMH 11150</strain>
    </source>
</reference>
<dbReference type="HOGENOM" id="CLU_025424_2_0_1"/>
<evidence type="ECO:0000256" key="2">
    <source>
        <dbReference type="ARBA" id="ARBA00022617"/>
    </source>
</evidence>
<sequence length="801" mass="87473" precursor="true">MFDTVSPSRLLALTVCSLPLVSAAACPFGHSKRDAVPDFHKPMLQERYSADGADFGVCPRKANVAGGGTRSKDWWPCALSLAVLRQNADQSNPLGGDFDYATEFAKLDVEALRKDITELQTNSQEWWPADFGNYGGFFIRMAWHSAGTYRQIDGRGGSGMGQQRFAQLNSWADNASLDKARRLLWPIKQKYGNMISWADLMEFTGHVAIENMGLPLYGFGFGRVDTWQADEGIYWGSEHEMYSQPGSYKDRYNGSTDITDRADKLEKPLSATNMGLIYVDPQGPSGNPEPAGSALDIRETFGRMGMDDEETVSLIAGGHTFGKTHGAVSGDYIGPEPMAAPIELQGLGWKNSFESGVGENAYTSGIEVIWSKTPTNWSNHFFDSLFGNNWTLASSPAGAHQWEAVNGNVSIPDPFVAGKFRKPTMLTSDLALLNDVSYLNISNTFWNDPKYFGETFARTWFKLLHRDMGPISRYLGPYVPKTQLIWQDPLPTVSSQTIDDADVTQLKAAILSSCNLSSGLNTSSLITTAWGAASSFRISDKRGGANGGRIALEPQNSFAVNNPDRLKIVLPALEKVMTDFNSKNTGKKVSLADLIVLGGTAAVEKAAKDAGLTVSVPFTPGRVDTTQELTDVKSFAFLEPVADGFRNYGQGNARALTEELLVDKASLLSLTVPEMTVLVGGMRSLDANYDGSSYGIFTDRPGKLSNDFFVNLLNISTTWTAVNGTNDEIFTGTDLYTGASKYTATRADLIFGSHPELRAVAEVYGSSTAQQKFADDFVKAWAKVMDLDRYDVKGRKQNNVQ</sequence>
<dbReference type="Gene3D" id="1.10.420.10">
    <property type="entry name" value="Peroxidase, domain 2"/>
    <property type="match status" value="2"/>
</dbReference>
<keyword evidence="3 9" id="KW-0479">Metal-binding</keyword>
<dbReference type="InterPro" id="IPR002016">
    <property type="entry name" value="Haem_peroxidase"/>
</dbReference>
<dbReference type="PROSITE" id="PS00436">
    <property type="entry name" value="PEROXIDASE_2"/>
    <property type="match status" value="1"/>
</dbReference>
<keyword evidence="9" id="KW-1015">Disulfide bond</keyword>
<feature type="cross-link" description="Tryptophyl-tyrosyl-methioninium (Tyr-Met) (with Trp-143)" evidence="9">
    <location>
        <begin position="278"/>
        <end position="304"/>
    </location>
</feature>
<evidence type="ECO:0000256" key="10">
    <source>
        <dbReference type="RuleBase" id="RU003451"/>
    </source>
</evidence>
<evidence type="ECO:0000256" key="7">
    <source>
        <dbReference type="ARBA" id="ARBA00049145"/>
    </source>
</evidence>
<dbReference type="EC" id="1.11.1.21" evidence="9 10"/>
<feature type="domain" description="Plant heme peroxidase family profile" evidence="11">
    <location>
        <begin position="510"/>
        <end position="801"/>
    </location>
</feature>
<evidence type="ECO:0000256" key="8">
    <source>
        <dbReference type="ARBA" id="ARBA00051651"/>
    </source>
</evidence>
<dbReference type="OrthoDB" id="407695at2759"/>
<dbReference type="PROSITE" id="PS50873">
    <property type="entry name" value="PEROXIDASE_4"/>
    <property type="match status" value="2"/>
</dbReference>
<dbReference type="GO" id="GO:0005829">
    <property type="term" value="C:cytosol"/>
    <property type="evidence" value="ECO:0007669"/>
    <property type="project" value="TreeGrafter"/>
</dbReference>
<feature type="site" description="Transition state stabilizer" evidence="9">
    <location>
        <position position="140"/>
    </location>
</feature>
<keyword evidence="2 9" id="KW-0349">Heme</keyword>
<dbReference type="GeneID" id="25981778"/>
<evidence type="ECO:0000313" key="12">
    <source>
        <dbReference type="EMBL" id="EFX01688.1"/>
    </source>
</evidence>
<dbReference type="RefSeq" id="XP_014171170.1">
    <property type="nucleotide sequence ID" value="XM_014315695.1"/>
</dbReference>
<accession>F0XL63</accession>